<sequence>MAKRRSEQDFMQELTDLLRTEGISNLTIADIAQRLHCSRRRIYEIASTKEELFLSVCQRVFNATLDKGYAAASKETDAAKAISAYMRAALNASGLSKIALIDLDSSAEGRAVFDAYQIARIRGLESMIEEGVRQGVLVQHNPRLVSEAILGAAVRLRNQQFLTETGFKIGDAFNEFYEIILNGLLKK</sequence>
<dbReference type="PANTHER" id="PTHR30055:SF234">
    <property type="entry name" value="HTH-TYPE TRANSCRIPTIONAL REGULATOR BETI"/>
    <property type="match status" value="1"/>
</dbReference>
<gene>
    <name evidence="6" type="ORF">G3I67_05240</name>
</gene>
<proteinExistence type="predicted"/>
<protein>
    <submittedName>
        <fullName evidence="6">TetR/AcrR family transcriptional regulator</fullName>
    </submittedName>
</protein>
<evidence type="ECO:0000313" key="6">
    <source>
        <dbReference type="EMBL" id="NDY82634.1"/>
    </source>
</evidence>
<dbReference type="InterPro" id="IPR009057">
    <property type="entry name" value="Homeodomain-like_sf"/>
</dbReference>
<dbReference type="InterPro" id="IPR036271">
    <property type="entry name" value="Tet_transcr_reg_TetR-rel_C_sf"/>
</dbReference>
<dbReference type="AlphaFoldDB" id="A0A6B2QZA5"/>
<name>A0A6B2QZA5_9BURK</name>
<feature type="domain" description="HTH tetR-type" evidence="5">
    <location>
        <begin position="4"/>
        <end position="64"/>
    </location>
</feature>
<dbReference type="InterPro" id="IPR050109">
    <property type="entry name" value="HTH-type_TetR-like_transc_reg"/>
</dbReference>
<evidence type="ECO:0000256" key="2">
    <source>
        <dbReference type="ARBA" id="ARBA00023125"/>
    </source>
</evidence>
<dbReference type="PROSITE" id="PS50977">
    <property type="entry name" value="HTH_TETR_2"/>
    <property type="match status" value="1"/>
</dbReference>
<comment type="caution">
    <text evidence="6">The sequence shown here is derived from an EMBL/GenBank/DDBJ whole genome shotgun (WGS) entry which is preliminary data.</text>
</comment>
<organism evidence="6">
    <name type="scientific">Sheuella amnicola</name>
    <dbReference type="NCBI Taxonomy" id="2707330"/>
    <lineage>
        <taxon>Bacteria</taxon>
        <taxon>Pseudomonadati</taxon>
        <taxon>Pseudomonadota</taxon>
        <taxon>Betaproteobacteria</taxon>
        <taxon>Burkholderiales</taxon>
        <taxon>Alcaligenaceae</taxon>
        <taxon>Sheuella</taxon>
    </lineage>
</organism>
<dbReference type="EMBL" id="JAAGRN010000003">
    <property type="protein sequence ID" value="NDY82634.1"/>
    <property type="molecule type" value="Genomic_DNA"/>
</dbReference>
<evidence type="ECO:0000256" key="4">
    <source>
        <dbReference type="PROSITE-ProRule" id="PRU00335"/>
    </source>
</evidence>
<dbReference type="Gene3D" id="1.10.357.10">
    <property type="entry name" value="Tetracycline Repressor, domain 2"/>
    <property type="match status" value="1"/>
</dbReference>
<dbReference type="PANTHER" id="PTHR30055">
    <property type="entry name" value="HTH-TYPE TRANSCRIPTIONAL REGULATOR RUTR"/>
    <property type="match status" value="1"/>
</dbReference>
<evidence type="ECO:0000259" key="5">
    <source>
        <dbReference type="PROSITE" id="PS50977"/>
    </source>
</evidence>
<dbReference type="RefSeq" id="WP_163652266.1">
    <property type="nucleotide sequence ID" value="NZ_JAAGRN010000003.1"/>
</dbReference>
<feature type="DNA-binding region" description="H-T-H motif" evidence="4">
    <location>
        <begin position="27"/>
        <end position="46"/>
    </location>
</feature>
<evidence type="ECO:0000256" key="1">
    <source>
        <dbReference type="ARBA" id="ARBA00023015"/>
    </source>
</evidence>
<accession>A0A6B2QZA5</accession>
<dbReference type="GO" id="GO:0000976">
    <property type="term" value="F:transcription cis-regulatory region binding"/>
    <property type="evidence" value="ECO:0007669"/>
    <property type="project" value="TreeGrafter"/>
</dbReference>
<keyword evidence="2 4" id="KW-0238">DNA-binding</keyword>
<keyword evidence="3" id="KW-0804">Transcription</keyword>
<dbReference type="SUPFAM" id="SSF46689">
    <property type="entry name" value="Homeodomain-like"/>
    <property type="match status" value="1"/>
</dbReference>
<keyword evidence="1" id="KW-0805">Transcription regulation</keyword>
<dbReference type="Gene3D" id="1.10.10.60">
    <property type="entry name" value="Homeodomain-like"/>
    <property type="match status" value="1"/>
</dbReference>
<evidence type="ECO:0000256" key="3">
    <source>
        <dbReference type="ARBA" id="ARBA00023163"/>
    </source>
</evidence>
<dbReference type="GO" id="GO:0003700">
    <property type="term" value="F:DNA-binding transcription factor activity"/>
    <property type="evidence" value="ECO:0007669"/>
    <property type="project" value="TreeGrafter"/>
</dbReference>
<reference evidence="6" key="1">
    <citation type="submission" date="2020-02" db="EMBL/GenBank/DDBJ databases">
        <authorList>
            <person name="Chen W.-M."/>
        </authorList>
    </citation>
    <scope>NUCLEOTIDE SEQUENCE</scope>
    <source>
        <strain evidence="6">NBD-18</strain>
    </source>
</reference>
<dbReference type="Pfam" id="PF00440">
    <property type="entry name" value="TetR_N"/>
    <property type="match status" value="1"/>
</dbReference>
<dbReference type="InterPro" id="IPR001647">
    <property type="entry name" value="HTH_TetR"/>
</dbReference>
<dbReference type="SUPFAM" id="SSF48498">
    <property type="entry name" value="Tetracyclin repressor-like, C-terminal domain"/>
    <property type="match status" value="1"/>
</dbReference>